<evidence type="ECO:0000313" key="3">
    <source>
        <dbReference type="EMBL" id="ESW32036.1"/>
    </source>
</evidence>
<protein>
    <recommendedName>
        <fullName evidence="2">S1 motif domain-containing protein</fullName>
    </recommendedName>
</protein>
<dbReference type="GO" id="GO:0003676">
    <property type="term" value="F:nucleic acid binding"/>
    <property type="evidence" value="ECO:0007669"/>
    <property type="project" value="InterPro"/>
</dbReference>
<feature type="domain" description="S1 motif" evidence="2">
    <location>
        <begin position="548"/>
        <end position="616"/>
    </location>
</feature>
<feature type="region of interest" description="Disordered" evidence="1">
    <location>
        <begin position="351"/>
        <end position="375"/>
    </location>
</feature>
<dbReference type="PROSITE" id="PS50126">
    <property type="entry name" value="S1"/>
    <property type="match status" value="1"/>
</dbReference>
<dbReference type="OrthoDB" id="1899990at2759"/>
<proteinExistence type="predicted"/>
<dbReference type="Gene3D" id="2.40.50.140">
    <property type="entry name" value="Nucleic acid-binding proteins"/>
    <property type="match status" value="1"/>
</dbReference>
<feature type="region of interest" description="Disordered" evidence="1">
    <location>
        <begin position="220"/>
        <end position="246"/>
    </location>
</feature>
<dbReference type="InterPro" id="IPR003029">
    <property type="entry name" value="S1_domain"/>
</dbReference>
<dbReference type="PANTHER" id="PTHR47600:SF1">
    <property type="entry name" value="NUCLEIC ACID-BINDING, OB-FOLD-LIKE PROTEIN"/>
    <property type="match status" value="1"/>
</dbReference>
<dbReference type="Proteomes" id="UP000000226">
    <property type="component" value="Chromosome 2"/>
</dbReference>
<keyword evidence="4" id="KW-1185">Reference proteome</keyword>
<sequence>MGSLPLTGSKPFFTNIHWSSSQTRTRTRTISLKQRLKVFASQSRNEEEKESPKLDSYDLMELKFGRLIGEDPKLTLAKIMGRKVNPDASYLDIEKAFHKNGGKVVEVEEVPFEGSNGGKSSRKLDDLGLVRPVPVKGFSFKSDDVKPALEIKKPVRTENVEGSDRKSSVPNVILRKPTVFKDDGDVGTLTSRLRMKPNLSLKMGDEQVKEKFSNMTLLKKPEPPVAKSTDMVEETSSNVDQGNNDGELKMWNEERGDEISGFTLLERPHKPSVEKEEEEFEEVNAMVPNAEPEQHEQLELHQAPNDLSESLDIKSADSGLELPVDAALQAKPKRLDQYVKRTSKFVEEGTSLNLGGQTSNDNLGNAADVSDFQESEDADWTRAEGLIETGDREDVELVSCNTKGFIVSFGSLVGFLPYRNLNSKWKFFAFETWLKQKGLDPSMFKQNSGTFTSFDTDIKIFSPDSPPSPEIDGKVEDKISPDMKLEDLLRIYYQEKNRFLSSFIGQKLKANVLVADRKLRKLIFSLRRKENVQLAEKKRNLMARLQVGDIVKCRVQKIAYFGIFVEVEGVSALIHQSELSWDATVNPASYFRIGQVLEAKVHQLNFATERLFLSLKEVMPDPLMNSLEAIIGDHDPLDGRLEAAQTDVEWPEVESLVEELQKIDGVKSVSKGRFFRSPGLAPTFQVYMASIFEDQYKLLARSGNKIQEVIVQTSLDKERMKSAIMTCANRVE</sequence>
<accession>V7CSZ3</accession>
<feature type="compositionally biased region" description="Polar residues" evidence="1">
    <location>
        <begin position="234"/>
        <end position="244"/>
    </location>
</feature>
<name>V7CSZ3_PHAVU</name>
<dbReference type="PANTHER" id="PTHR47600">
    <property type="entry name" value="NUCLEIC ACID-BINDING, OB-FOLD-LIKE PROTEIN"/>
    <property type="match status" value="1"/>
</dbReference>
<dbReference type="EMBL" id="CM002289">
    <property type="protein sequence ID" value="ESW32036.1"/>
    <property type="molecule type" value="Genomic_DNA"/>
</dbReference>
<dbReference type="STRING" id="3885.V7CSZ3"/>
<dbReference type="eggNOG" id="ENOG502R3PT">
    <property type="taxonomic scope" value="Eukaryota"/>
</dbReference>
<evidence type="ECO:0000313" key="4">
    <source>
        <dbReference type="Proteomes" id="UP000000226"/>
    </source>
</evidence>
<evidence type="ECO:0000259" key="2">
    <source>
        <dbReference type="PROSITE" id="PS50126"/>
    </source>
</evidence>
<dbReference type="Gramene" id="ESW32036">
    <property type="protein sequence ID" value="ESW32036"/>
    <property type="gene ID" value="PHAVU_002G287600g"/>
</dbReference>
<evidence type="ECO:0000256" key="1">
    <source>
        <dbReference type="SAM" id="MobiDB-lite"/>
    </source>
</evidence>
<feature type="compositionally biased region" description="Polar residues" evidence="1">
    <location>
        <begin position="351"/>
        <end position="363"/>
    </location>
</feature>
<dbReference type="InterPro" id="IPR012340">
    <property type="entry name" value="NA-bd_OB-fold"/>
</dbReference>
<gene>
    <name evidence="3" type="ORF">PHAVU_002G287600g</name>
</gene>
<dbReference type="SMART" id="SM00316">
    <property type="entry name" value="S1"/>
    <property type="match status" value="2"/>
</dbReference>
<dbReference type="AlphaFoldDB" id="V7CSZ3"/>
<dbReference type="OMA" id="QMELNFG"/>
<dbReference type="SUPFAM" id="SSF50249">
    <property type="entry name" value="Nucleic acid-binding proteins"/>
    <property type="match status" value="1"/>
</dbReference>
<reference evidence="4" key="1">
    <citation type="journal article" date="2014" name="Nat. Genet.">
        <title>A reference genome for common bean and genome-wide analysis of dual domestications.</title>
        <authorList>
            <person name="Schmutz J."/>
            <person name="McClean P.E."/>
            <person name="Mamidi S."/>
            <person name="Wu G.A."/>
            <person name="Cannon S.B."/>
            <person name="Grimwood J."/>
            <person name="Jenkins J."/>
            <person name="Shu S."/>
            <person name="Song Q."/>
            <person name="Chavarro C."/>
            <person name="Torres-Torres M."/>
            <person name="Geffroy V."/>
            <person name="Moghaddam S.M."/>
            <person name="Gao D."/>
            <person name="Abernathy B."/>
            <person name="Barry K."/>
            <person name="Blair M."/>
            <person name="Brick M.A."/>
            <person name="Chovatia M."/>
            <person name="Gepts P."/>
            <person name="Goodstein D.M."/>
            <person name="Gonzales M."/>
            <person name="Hellsten U."/>
            <person name="Hyten D.L."/>
            <person name="Jia G."/>
            <person name="Kelly J.D."/>
            <person name="Kudrna D."/>
            <person name="Lee R."/>
            <person name="Richard M.M."/>
            <person name="Miklas P.N."/>
            <person name="Osorno J.M."/>
            <person name="Rodrigues J."/>
            <person name="Thareau V."/>
            <person name="Urrea C.A."/>
            <person name="Wang M."/>
            <person name="Yu Y."/>
            <person name="Zhang M."/>
            <person name="Wing R.A."/>
            <person name="Cregan P.B."/>
            <person name="Rokhsar D.S."/>
            <person name="Jackson S.A."/>
        </authorList>
    </citation>
    <scope>NUCLEOTIDE SEQUENCE [LARGE SCALE GENOMIC DNA]</scope>
    <source>
        <strain evidence="4">cv. G19833</strain>
    </source>
</reference>
<organism evidence="3 4">
    <name type="scientific">Phaseolus vulgaris</name>
    <name type="common">Kidney bean</name>
    <name type="synonym">French bean</name>
    <dbReference type="NCBI Taxonomy" id="3885"/>
    <lineage>
        <taxon>Eukaryota</taxon>
        <taxon>Viridiplantae</taxon>
        <taxon>Streptophyta</taxon>
        <taxon>Embryophyta</taxon>
        <taxon>Tracheophyta</taxon>
        <taxon>Spermatophyta</taxon>
        <taxon>Magnoliopsida</taxon>
        <taxon>eudicotyledons</taxon>
        <taxon>Gunneridae</taxon>
        <taxon>Pentapetalae</taxon>
        <taxon>rosids</taxon>
        <taxon>fabids</taxon>
        <taxon>Fabales</taxon>
        <taxon>Fabaceae</taxon>
        <taxon>Papilionoideae</taxon>
        <taxon>50 kb inversion clade</taxon>
        <taxon>NPAAA clade</taxon>
        <taxon>indigoferoid/millettioid clade</taxon>
        <taxon>Phaseoleae</taxon>
        <taxon>Phaseolus</taxon>
    </lineage>
</organism>
<dbReference type="Pfam" id="PF00575">
    <property type="entry name" value="S1"/>
    <property type="match status" value="1"/>
</dbReference>